<keyword evidence="4" id="KW-1185">Reference proteome</keyword>
<dbReference type="AlphaFoldDB" id="A0A1E5WLK0"/>
<protein>
    <recommendedName>
        <fullName evidence="2">No apical meristem-associated C-terminal domain-containing protein</fullName>
    </recommendedName>
</protein>
<dbReference type="EMBL" id="LWDX02003282">
    <property type="protein sequence ID" value="OEL38010.1"/>
    <property type="molecule type" value="Genomic_DNA"/>
</dbReference>
<evidence type="ECO:0000259" key="2">
    <source>
        <dbReference type="Pfam" id="PF14303"/>
    </source>
</evidence>
<dbReference type="InterPro" id="IPR029466">
    <property type="entry name" value="NAM-associated_C"/>
</dbReference>
<evidence type="ECO:0000313" key="3">
    <source>
        <dbReference type="EMBL" id="OEL38010.1"/>
    </source>
</evidence>
<feature type="domain" description="No apical meristem-associated C-terminal" evidence="2">
    <location>
        <begin position="113"/>
        <end position="235"/>
    </location>
</feature>
<reference evidence="3 4" key="1">
    <citation type="submission" date="2016-09" db="EMBL/GenBank/DDBJ databases">
        <title>The draft genome of Dichanthelium oligosanthes: A C3 panicoid grass species.</title>
        <authorList>
            <person name="Studer A.J."/>
            <person name="Schnable J.C."/>
            <person name="Brutnell T.P."/>
        </authorList>
    </citation>
    <scope>NUCLEOTIDE SEQUENCE [LARGE SCALE GENOMIC DNA]</scope>
    <source>
        <strain evidence="4">cv. Kellogg 1175</strain>
        <tissue evidence="3">Leaf</tissue>
    </source>
</reference>
<dbReference type="Proteomes" id="UP000095767">
    <property type="component" value="Unassembled WGS sequence"/>
</dbReference>
<evidence type="ECO:0000256" key="1">
    <source>
        <dbReference type="SAM" id="MobiDB-lite"/>
    </source>
</evidence>
<dbReference type="Pfam" id="PF14303">
    <property type="entry name" value="NAM-associated"/>
    <property type="match status" value="1"/>
</dbReference>
<proteinExistence type="predicted"/>
<sequence length="243" mass="27069">MRPRCGSLAHDYFTMAETVDSHYVNSLLLQLEELVEELEKVSFKCQEVVPPASANNHGASITSEDEAVAAELERIPSPEPVSVQDLCDQMGIEYDSDQSREHKWQDKLFGKVEECSRGKATAAAFGSAQGSDTGGPKDGGRPIGRDRAKKLRSVEGGSSSSLVCLEVSQRLTVALKKEHLMLQREAIEVQKNPLQFKVAKASSADTEREDQIMSMDLEGLSERKRRYWEARQNEIIDRRLNGM</sequence>
<evidence type="ECO:0000313" key="4">
    <source>
        <dbReference type="Proteomes" id="UP000095767"/>
    </source>
</evidence>
<accession>A0A1E5WLK0</accession>
<gene>
    <name evidence="3" type="ORF">BAE44_0000971</name>
</gene>
<feature type="region of interest" description="Disordered" evidence="1">
    <location>
        <begin position="123"/>
        <end position="145"/>
    </location>
</feature>
<organism evidence="3 4">
    <name type="scientific">Dichanthelium oligosanthes</name>
    <dbReference type="NCBI Taxonomy" id="888268"/>
    <lineage>
        <taxon>Eukaryota</taxon>
        <taxon>Viridiplantae</taxon>
        <taxon>Streptophyta</taxon>
        <taxon>Embryophyta</taxon>
        <taxon>Tracheophyta</taxon>
        <taxon>Spermatophyta</taxon>
        <taxon>Magnoliopsida</taxon>
        <taxon>Liliopsida</taxon>
        <taxon>Poales</taxon>
        <taxon>Poaceae</taxon>
        <taxon>PACMAD clade</taxon>
        <taxon>Panicoideae</taxon>
        <taxon>Panicodae</taxon>
        <taxon>Paniceae</taxon>
        <taxon>Dichantheliinae</taxon>
        <taxon>Dichanthelium</taxon>
    </lineage>
</organism>
<comment type="caution">
    <text evidence="3">The sequence shown here is derived from an EMBL/GenBank/DDBJ whole genome shotgun (WGS) entry which is preliminary data.</text>
</comment>
<name>A0A1E5WLK0_9POAL</name>